<organism evidence="1 2">
    <name type="scientific">Pseudomonas phage phiPMW</name>
    <dbReference type="NCBI Taxonomy" id="1815582"/>
    <lineage>
        <taxon>Viruses</taxon>
        <taxon>Duplodnaviria</taxon>
        <taxon>Heunggongvirae</taxon>
        <taxon>Uroviricota</taxon>
        <taxon>Caudoviricetes</taxon>
        <taxon>Plaisancevirus</taxon>
        <taxon>Plaisancevirus PMW</taxon>
    </lineage>
</organism>
<gene>
    <name evidence="1" type="ORF">PMW_132</name>
</gene>
<evidence type="ECO:0000313" key="2">
    <source>
        <dbReference type="Proteomes" id="UP000223738"/>
    </source>
</evidence>
<evidence type="ECO:0000313" key="1">
    <source>
        <dbReference type="EMBL" id="ANA49257.1"/>
    </source>
</evidence>
<proteinExistence type="predicted"/>
<sequence length="130" mass="14535">MADFHERMRNMVIRQLGMGKGGKGSPLTMTVKGSGVFNPATGKVERQPDTVVTGSAVRVNYKVYSYKDETIQQGDFQLYISPILITGDECPTPVPEQRMTFNNKPVTIVRVEPFNDNTMNCGWKVQARYG</sequence>
<dbReference type="Proteomes" id="UP000223738">
    <property type="component" value="Segment"/>
</dbReference>
<reference evidence="1 2" key="1">
    <citation type="submission" date="2016-03" db="EMBL/GenBank/DDBJ databases">
        <title>Characterization of pf16 and phiPMW: Two novel phages infecting Pseudomonas putida PpG1.</title>
        <authorList>
            <person name="Magill D.J."/>
            <person name="Krylov V.N."/>
            <person name="Allen C.C.R."/>
            <person name="McGrath J.W."/>
            <person name="Quinn J.P."/>
            <person name="Kulakov L.A."/>
        </authorList>
    </citation>
    <scope>NUCLEOTIDE SEQUENCE [LARGE SCALE GENOMIC DNA]</scope>
</reference>
<dbReference type="EMBL" id="KU862660">
    <property type="protein sequence ID" value="ANA49257.1"/>
    <property type="molecule type" value="Genomic_DNA"/>
</dbReference>
<keyword evidence="2" id="KW-1185">Reference proteome</keyword>
<accession>A0A1S5R1I3</accession>
<protein>
    <submittedName>
        <fullName evidence="1">Uncharacterized protein</fullName>
    </submittedName>
</protein>
<name>A0A1S5R1I3_9CAUD</name>